<evidence type="ECO:0000313" key="1">
    <source>
        <dbReference type="EMBL" id="MCK6263885.1"/>
    </source>
</evidence>
<dbReference type="Proteomes" id="UP001139559">
    <property type="component" value="Unassembled WGS sequence"/>
</dbReference>
<dbReference type="RefSeq" id="WP_248008966.1">
    <property type="nucleotide sequence ID" value="NZ_JAJHVV010000006.1"/>
</dbReference>
<dbReference type="EMBL" id="JAJHVV010000006">
    <property type="protein sequence ID" value="MCK6263885.1"/>
    <property type="molecule type" value="Genomic_DNA"/>
</dbReference>
<proteinExistence type="predicted"/>
<name>A0A9X2BIA5_9VIBR</name>
<accession>A0A9X2BIA5</accession>
<keyword evidence="2" id="KW-1185">Reference proteome</keyword>
<evidence type="ECO:0000313" key="2">
    <source>
        <dbReference type="Proteomes" id="UP001139559"/>
    </source>
</evidence>
<gene>
    <name evidence="1" type="ORF">KP803_11455</name>
</gene>
<dbReference type="AlphaFoldDB" id="A0A9X2BIA5"/>
<sequence length="178" mass="20228">MSLSSLPIANVKNQWLLQHVDVKYPTKESLEGKALYEQRISSVEYDKWDSSASYDKPLFDVENVYRVDFHRLTVMFSLLQSSQWKGEKQQANVLEFFTQIILSPPCELYIAFLDGEPSAAAIVTESDDTLLISDIVVTDKNNTIAEGQDALRMSFVTHLIGLTNEKTESDRAVYIELK</sequence>
<comment type="caution">
    <text evidence="1">The sequence shown here is derived from an EMBL/GenBank/DDBJ whole genome shotgun (WGS) entry which is preliminary data.</text>
</comment>
<protein>
    <submittedName>
        <fullName evidence="1">Flavodoxin</fullName>
    </submittedName>
</protein>
<reference evidence="1" key="1">
    <citation type="submission" date="2021-11" db="EMBL/GenBank/DDBJ databases">
        <title>Vibrio ZSDE26 sp. nov. and Vibrio ZSDZ34 sp. nov., isolated from coastal seawater in Qingdao.</title>
        <authorList>
            <person name="Zhang P."/>
        </authorList>
    </citation>
    <scope>NUCLEOTIDE SEQUENCE</scope>
    <source>
        <strain evidence="1">ZSDE26</strain>
    </source>
</reference>
<organism evidence="1 2">
    <name type="scientific">Vibrio amylolyticus</name>
    <dbReference type="NCBI Taxonomy" id="2847292"/>
    <lineage>
        <taxon>Bacteria</taxon>
        <taxon>Pseudomonadati</taxon>
        <taxon>Pseudomonadota</taxon>
        <taxon>Gammaproteobacteria</taxon>
        <taxon>Vibrionales</taxon>
        <taxon>Vibrionaceae</taxon>
        <taxon>Vibrio</taxon>
    </lineage>
</organism>